<dbReference type="PANTHER" id="PTHR35339:SF3">
    <property type="entry name" value="DUF2264 DOMAIN-CONTAINING PROTEIN"/>
    <property type="match status" value="1"/>
</dbReference>
<dbReference type="Proteomes" id="UP000199138">
    <property type="component" value="Unassembled WGS sequence"/>
</dbReference>
<proteinExistence type="predicted"/>
<keyword evidence="3" id="KW-1185">Reference proteome</keyword>
<accession>A0A1I7GF28</accession>
<evidence type="ECO:0000313" key="3">
    <source>
        <dbReference type="Proteomes" id="UP000199138"/>
    </source>
</evidence>
<protein>
    <recommendedName>
        <fullName evidence="1">DUF2264 domain-containing protein</fullName>
    </recommendedName>
</protein>
<dbReference type="PIRSF" id="PIRSF014753">
    <property type="entry name" value="UCP014753"/>
    <property type="match status" value="1"/>
</dbReference>
<dbReference type="OrthoDB" id="9813465at2"/>
<dbReference type="EMBL" id="FPBK01000004">
    <property type="protein sequence ID" value="SFU47087.1"/>
    <property type="molecule type" value="Genomic_DNA"/>
</dbReference>
<reference evidence="2 3" key="1">
    <citation type="submission" date="2016-10" db="EMBL/GenBank/DDBJ databases">
        <authorList>
            <person name="de Groot N.N."/>
        </authorList>
    </citation>
    <scope>NUCLEOTIDE SEQUENCE [LARGE SCALE GENOMIC DNA]</scope>
    <source>
        <strain evidence="2 3">CGMCC 1.12333</strain>
    </source>
</reference>
<dbReference type="InterPro" id="IPR016624">
    <property type="entry name" value="UCP014753"/>
</dbReference>
<evidence type="ECO:0000259" key="1">
    <source>
        <dbReference type="Pfam" id="PF10022"/>
    </source>
</evidence>
<dbReference type="PANTHER" id="PTHR35339">
    <property type="entry name" value="LINALOOL DEHYDRATASE_ISOMERASE DOMAIN-CONTAINING PROTEIN"/>
    <property type="match status" value="1"/>
</dbReference>
<dbReference type="AlphaFoldDB" id="A0A1I7GF28"/>
<evidence type="ECO:0000313" key="2">
    <source>
        <dbReference type="EMBL" id="SFU47087.1"/>
    </source>
</evidence>
<organism evidence="2 3">
    <name type="scientific">Pustulibacterium marinum</name>
    <dbReference type="NCBI Taxonomy" id="1224947"/>
    <lineage>
        <taxon>Bacteria</taxon>
        <taxon>Pseudomonadati</taxon>
        <taxon>Bacteroidota</taxon>
        <taxon>Flavobacteriia</taxon>
        <taxon>Flavobacteriales</taxon>
        <taxon>Flavobacteriaceae</taxon>
        <taxon>Pustulibacterium</taxon>
    </lineage>
</organism>
<dbReference type="InterPro" id="IPR049349">
    <property type="entry name" value="DUF2264_N"/>
</dbReference>
<dbReference type="STRING" id="1224947.SAMN05216480_104168"/>
<dbReference type="Pfam" id="PF10022">
    <property type="entry name" value="DUF2264"/>
    <property type="match status" value="1"/>
</dbReference>
<sequence>MNIKTKLICVFLSCIGIVSLKAQKTKSNKSGLEERKFLVETLLKISDPVLQNLADDQLKQNMPVEKADNPYGGREEVVHLEAVGRTLAGMAPWLELGPDKTKEGKLRKKYIQLAVKGITNAVNPDANDYLNFSGEGQPLVDAAFFAEALLRAPTQLWDNLDILTQQRVLKELKKTRATSPPYMNWLLFSGIVEAALLKFEGKADMMRIEYALLKHDEWYLGDGVYGDGPDFHFDYYNSFVIQPMLLDILSVLKEKETELSNYRYKDKFITNAHVFTERAQRYAAIQERLIGKDGTYPAIGRSLAYRFGVFQALSQMALLQQLPKDVKAAQVREALYAVIKNQISAPETFDANGWLTIGFYGHQRSIAEPYITTGSLYLCTTAFLMLGLPEEAPFWQDAAESWTQKKIWTGENAVIDHALYQKK</sequence>
<name>A0A1I7GF28_9FLAO</name>
<feature type="domain" description="DUF2264" evidence="1">
    <location>
        <begin position="35"/>
        <end position="402"/>
    </location>
</feature>
<dbReference type="RefSeq" id="WP_093024627.1">
    <property type="nucleotide sequence ID" value="NZ_FPBK01000004.1"/>
</dbReference>
<gene>
    <name evidence="2" type="ORF">SAMN05216480_104168</name>
</gene>